<evidence type="ECO:0000256" key="1">
    <source>
        <dbReference type="SAM" id="Phobius"/>
    </source>
</evidence>
<gene>
    <name evidence="2" type="ORF">CK203_055463</name>
</gene>
<organism evidence="2 3">
    <name type="scientific">Vitis vinifera</name>
    <name type="common">Grape</name>
    <dbReference type="NCBI Taxonomy" id="29760"/>
    <lineage>
        <taxon>Eukaryota</taxon>
        <taxon>Viridiplantae</taxon>
        <taxon>Streptophyta</taxon>
        <taxon>Embryophyta</taxon>
        <taxon>Tracheophyta</taxon>
        <taxon>Spermatophyta</taxon>
        <taxon>Magnoliopsida</taxon>
        <taxon>eudicotyledons</taxon>
        <taxon>Gunneridae</taxon>
        <taxon>Pentapetalae</taxon>
        <taxon>rosids</taxon>
        <taxon>Vitales</taxon>
        <taxon>Vitaceae</taxon>
        <taxon>Viteae</taxon>
        <taxon>Vitis</taxon>
    </lineage>
</organism>
<evidence type="ECO:0000313" key="2">
    <source>
        <dbReference type="EMBL" id="RVW72312.1"/>
    </source>
</evidence>
<keyword evidence="1" id="KW-0812">Transmembrane</keyword>
<dbReference type="Proteomes" id="UP000288805">
    <property type="component" value="Unassembled WGS sequence"/>
</dbReference>
<sequence>MLMAHNAKHKLGFVDGSISQPPLDDPFVGVWPRCNNIVTSWLLKFVSKEIIVVYFTLTMLKLFGQIYIIGFIKATPHIFFRSSNNCMGILWTIATSYMGTHLGPHLELDDWEGDCVLSRPVHLTTKSTSFRAQPTLGLSSVDPIHAPSSVQSISRPHRIGNKAGLGRVTPTPFPS</sequence>
<comment type="caution">
    <text evidence="2">The sequence shown here is derived from an EMBL/GenBank/DDBJ whole genome shotgun (WGS) entry which is preliminary data.</text>
</comment>
<reference evidence="2 3" key="1">
    <citation type="journal article" date="2018" name="PLoS Genet.">
        <title>Population sequencing reveals clonal diversity and ancestral inbreeding in the grapevine cultivar Chardonnay.</title>
        <authorList>
            <person name="Roach M.J."/>
            <person name="Johnson D.L."/>
            <person name="Bohlmann J."/>
            <person name="van Vuuren H.J."/>
            <person name="Jones S.J."/>
            <person name="Pretorius I.S."/>
            <person name="Schmidt S.A."/>
            <person name="Borneman A.R."/>
        </authorList>
    </citation>
    <scope>NUCLEOTIDE SEQUENCE [LARGE SCALE GENOMIC DNA]</scope>
    <source>
        <strain evidence="3">cv. Chardonnay</strain>
        <tissue evidence="2">Leaf</tissue>
    </source>
</reference>
<feature type="transmembrane region" description="Helical" evidence="1">
    <location>
        <begin position="51"/>
        <end position="72"/>
    </location>
</feature>
<accession>A0A438GJG1</accession>
<dbReference type="PANTHER" id="PTHR37610">
    <property type="entry name" value="CCHC-TYPE DOMAIN-CONTAINING PROTEIN"/>
    <property type="match status" value="1"/>
</dbReference>
<name>A0A438GJG1_VITVI</name>
<proteinExistence type="predicted"/>
<protein>
    <submittedName>
        <fullName evidence="2">Uncharacterized protein</fullName>
    </submittedName>
</protein>
<keyword evidence="1" id="KW-0472">Membrane</keyword>
<dbReference type="EMBL" id="QGNW01000417">
    <property type="protein sequence ID" value="RVW72312.1"/>
    <property type="molecule type" value="Genomic_DNA"/>
</dbReference>
<keyword evidence="1" id="KW-1133">Transmembrane helix</keyword>
<dbReference type="PANTHER" id="PTHR37610:SF97">
    <property type="entry name" value="RETROTRANSPOSON GAG DOMAIN-CONTAINING PROTEIN"/>
    <property type="match status" value="1"/>
</dbReference>
<evidence type="ECO:0000313" key="3">
    <source>
        <dbReference type="Proteomes" id="UP000288805"/>
    </source>
</evidence>
<dbReference type="AlphaFoldDB" id="A0A438GJG1"/>